<reference evidence="2" key="1">
    <citation type="submission" date="2018-05" db="EMBL/GenBank/DDBJ databases">
        <authorList>
            <person name="Deangelis K."/>
            <person name="Huntemann M."/>
            <person name="Clum A."/>
            <person name="Pillay M."/>
            <person name="Palaniappan K."/>
            <person name="Varghese N."/>
            <person name="Mikhailova N."/>
            <person name="Stamatis D."/>
            <person name="Reddy T."/>
            <person name="Daum C."/>
            <person name="Shapiro N."/>
            <person name="Ivanova N."/>
            <person name="Kyrpides N."/>
            <person name="Woyke T."/>
        </authorList>
    </citation>
    <scope>NUCLEOTIDE SEQUENCE [LARGE SCALE GENOMIC DNA]</scope>
    <source>
        <strain evidence="2">GAS496</strain>
    </source>
</reference>
<dbReference type="InterPro" id="IPR024426">
    <property type="entry name" value="DUF2694"/>
</dbReference>
<dbReference type="Proteomes" id="UP000247781">
    <property type="component" value="Unassembled WGS sequence"/>
</dbReference>
<sequence length="103" mass="11065">MTDEHAVALSDQSFEASTPDGAVFVRVAVRGHVLGVQLEPEVMARPGHEIAERIMACADVAYLQGQVAVRRQWEQAGIATEHFAGIPTEADLAAARERLGNLS</sequence>
<proteinExistence type="predicted"/>
<gene>
    <name evidence="1" type="ORF">C8E89_12830</name>
</gene>
<accession>A0A318HJK9</accession>
<comment type="caution">
    <text evidence="1">The sequence shown here is derived from an EMBL/GenBank/DDBJ whole genome shotgun (WGS) entry which is preliminary data.</text>
</comment>
<name>A0A318HJK9_9MYCO</name>
<organism evidence="1 2">
    <name type="scientific">Mycolicibacterium moriokaense</name>
    <dbReference type="NCBI Taxonomy" id="39691"/>
    <lineage>
        <taxon>Bacteria</taxon>
        <taxon>Bacillati</taxon>
        <taxon>Actinomycetota</taxon>
        <taxon>Actinomycetes</taxon>
        <taxon>Mycobacteriales</taxon>
        <taxon>Mycobacteriaceae</taxon>
        <taxon>Mycolicibacterium</taxon>
    </lineage>
</organism>
<protein>
    <submittedName>
        <fullName evidence="1">Uncharacterized protein DUF2694</fullName>
    </submittedName>
</protein>
<evidence type="ECO:0000313" key="1">
    <source>
        <dbReference type="EMBL" id="PXX01544.1"/>
    </source>
</evidence>
<evidence type="ECO:0000313" key="2">
    <source>
        <dbReference type="Proteomes" id="UP000247781"/>
    </source>
</evidence>
<dbReference type="Gene3D" id="3.30.1310.10">
    <property type="entry name" value="Nucleoid-associated protein YbaB-like domain"/>
    <property type="match status" value="1"/>
</dbReference>
<keyword evidence="2" id="KW-1185">Reference proteome</keyword>
<dbReference type="OrthoDB" id="4734826at2"/>
<dbReference type="AlphaFoldDB" id="A0A318HJK9"/>
<reference evidence="1 2" key="2">
    <citation type="submission" date="2018-06" db="EMBL/GenBank/DDBJ databases">
        <title>Sequencing of bacterial isolates from soil warming experiment in Harvard Forest, Massachusetts, USA.</title>
        <authorList>
            <person name="Deangelis K.PhD."/>
        </authorList>
    </citation>
    <scope>NUCLEOTIDE SEQUENCE [LARGE SCALE GENOMIC DNA]</scope>
    <source>
        <strain evidence="1 2">GAS496</strain>
    </source>
</reference>
<dbReference type="Pfam" id="PF10904">
    <property type="entry name" value="DUF2694"/>
    <property type="match status" value="1"/>
</dbReference>
<dbReference type="RefSeq" id="WP_110319441.1">
    <property type="nucleotide sequence ID" value="NZ_QJJU01000028.1"/>
</dbReference>
<dbReference type="EMBL" id="QJJU01000028">
    <property type="protein sequence ID" value="PXX01544.1"/>
    <property type="molecule type" value="Genomic_DNA"/>
</dbReference>
<dbReference type="InterPro" id="IPR036894">
    <property type="entry name" value="YbaB-like_sf"/>
</dbReference>